<accession>A0ABP0KVH8</accession>
<evidence type="ECO:0000313" key="1">
    <source>
        <dbReference type="EMBL" id="CAK9030728.1"/>
    </source>
</evidence>
<dbReference type="Gene3D" id="1.25.40.10">
    <property type="entry name" value="Tetratricopeptide repeat domain"/>
    <property type="match status" value="1"/>
</dbReference>
<protein>
    <submittedName>
        <fullName evidence="1">Chloroplastic</fullName>
    </submittedName>
</protein>
<feature type="non-terminal residue" evidence="1">
    <location>
        <position position="112"/>
    </location>
</feature>
<gene>
    <name evidence="1" type="ORF">SCF082_LOCUS19320</name>
</gene>
<evidence type="ECO:0000313" key="2">
    <source>
        <dbReference type="Proteomes" id="UP001642464"/>
    </source>
</evidence>
<organism evidence="1 2">
    <name type="scientific">Durusdinium trenchii</name>
    <dbReference type="NCBI Taxonomy" id="1381693"/>
    <lineage>
        <taxon>Eukaryota</taxon>
        <taxon>Sar</taxon>
        <taxon>Alveolata</taxon>
        <taxon>Dinophyceae</taxon>
        <taxon>Suessiales</taxon>
        <taxon>Symbiodiniaceae</taxon>
        <taxon>Durusdinium</taxon>
    </lineage>
</organism>
<keyword evidence="2" id="KW-1185">Reference proteome</keyword>
<dbReference type="InterPro" id="IPR011990">
    <property type="entry name" value="TPR-like_helical_dom_sf"/>
</dbReference>
<dbReference type="Pfam" id="PF01535">
    <property type="entry name" value="PPR"/>
    <property type="match status" value="1"/>
</dbReference>
<name>A0ABP0KVH8_9DINO</name>
<comment type="caution">
    <text evidence="1">The sequence shown here is derived from an EMBL/GenBank/DDBJ whole genome shotgun (WGS) entry which is preliminary data.</text>
</comment>
<feature type="non-terminal residue" evidence="1">
    <location>
        <position position="1"/>
    </location>
</feature>
<proteinExistence type="predicted"/>
<dbReference type="EMBL" id="CAXAMM010013202">
    <property type="protein sequence ID" value="CAK9030728.1"/>
    <property type="molecule type" value="Genomic_DNA"/>
</dbReference>
<dbReference type="Proteomes" id="UP001642464">
    <property type="component" value="Unassembled WGS sequence"/>
</dbReference>
<sequence>VGFDQVNQHVKDAMIQWICVVVREKFQRLINRADREDAEWMQAMKLFERMCVQLSTVPAVNAVISACEKAGQWQVALLLLSQLVEEDRMDVTSYNAAISACEKGVQWRLALQ</sequence>
<reference evidence="1 2" key="1">
    <citation type="submission" date="2024-02" db="EMBL/GenBank/DDBJ databases">
        <authorList>
            <person name="Chen Y."/>
            <person name="Shah S."/>
            <person name="Dougan E. K."/>
            <person name="Thang M."/>
            <person name="Chan C."/>
        </authorList>
    </citation>
    <scope>NUCLEOTIDE SEQUENCE [LARGE SCALE GENOMIC DNA]</scope>
</reference>
<dbReference type="InterPro" id="IPR002885">
    <property type="entry name" value="PPR_rpt"/>
</dbReference>